<dbReference type="PROSITE" id="PS50109">
    <property type="entry name" value="HIS_KIN"/>
    <property type="match status" value="1"/>
</dbReference>
<dbReference type="InterPro" id="IPR003661">
    <property type="entry name" value="HisK_dim/P_dom"/>
</dbReference>
<dbReference type="Gene3D" id="1.10.287.130">
    <property type="match status" value="1"/>
</dbReference>
<dbReference type="SUPFAM" id="SSF55874">
    <property type="entry name" value="ATPase domain of HSP90 chaperone/DNA topoisomerase II/histidine kinase"/>
    <property type="match status" value="1"/>
</dbReference>
<evidence type="ECO:0000256" key="4">
    <source>
        <dbReference type="ARBA" id="ARBA00022475"/>
    </source>
</evidence>
<evidence type="ECO:0000256" key="1">
    <source>
        <dbReference type="ARBA" id="ARBA00000085"/>
    </source>
</evidence>
<dbReference type="InterPro" id="IPR050980">
    <property type="entry name" value="2C_sensor_his_kinase"/>
</dbReference>
<keyword evidence="5" id="KW-0597">Phosphoprotein</keyword>
<feature type="domain" description="Histidine kinase" evidence="11">
    <location>
        <begin position="131"/>
        <end position="331"/>
    </location>
</feature>
<accession>A0A094PXQ1</accession>
<evidence type="ECO:0000256" key="8">
    <source>
        <dbReference type="ARBA" id="ARBA00023012"/>
    </source>
</evidence>
<dbReference type="CDD" id="cd00082">
    <property type="entry name" value="HisKA"/>
    <property type="match status" value="1"/>
</dbReference>
<dbReference type="InterPro" id="IPR005467">
    <property type="entry name" value="His_kinase_dom"/>
</dbReference>
<evidence type="ECO:0000256" key="5">
    <source>
        <dbReference type="ARBA" id="ARBA00022553"/>
    </source>
</evidence>
<sequence length="337" mass="36732">MQQRLFRFFVLAILPWVILLAVVANLWFLDSNQATNSNIFFFNSSSLSFGIQAIVGLTAALVVFASQGLAKATVRPFETLLSQINLITTRRSISPPEETGMHEVDLTINNLYLAATDAQRRLDAERTLAADVSHQLRSPLTALSLRLEQISQDTKDTNVQQDSIAALAQVDRLVKLVEGLLTTWRSTTDRDLTEIDVSELLSNVKDRWLAKVQSSGRKIVISCEPGLAALGTPEVQELVLSVLIENSLQHGAGTIEISARDFQSWTLIEIKDEGNGISQDIESTLMTQGATTGGTGLGLAWARNQVASDGGRLELRSLKPAVFGIFLMSVGTTVKPV</sequence>
<comment type="subcellular location">
    <subcellularLocation>
        <location evidence="2">Cell membrane</location>
        <topology evidence="2">Multi-pass membrane protein</topology>
    </subcellularLocation>
</comment>
<dbReference type="SMART" id="SM00387">
    <property type="entry name" value="HATPase_c"/>
    <property type="match status" value="1"/>
</dbReference>
<comment type="caution">
    <text evidence="12">The sequence shown here is derived from an EMBL/GenBank/DDBJ whole genome shotgun (WGS) entry which is preliminary data.</text>
</comment>
<keyword evidence="8" id="KW-0902">Two-component regulatory system</keyword>
<keyword evidence="10" id="KW-0812">Transmembrane</keyword>
<name>A0A094PXQ1_9ZZZZ</name>
<reference evidence="12" key="1">
    <citation type="submission" date="2014-06" db="EMBL/GenBank/DDBJ databases">
        <title>Key roles for freshwater Actinobacteria revealed by deep metagenomic sequencing.</title>
        <authorList>
            <person name="Ghai R."/>
            <person name="Mizuno C.M."/>
            <person name="Picazo A."/>
            <person name="Camacho A."/>
            <person name="Rodriguez-Valera F."/>
        </authorList>
    </citation>
    <scope>NUCLEOTIDE SEQUENCE</scope>
</reference>
<organism evidence="12">
    <name type="scientific">freshwater metagenome</name>
    <dbReference type="NCBI Taxonomy" id="449393"/>
    <lineage>
        <taxon>unclassified sequences</taxon>
        <taxon>metagenomes</taxon>
        <taxon>ecological metagenomes</taxon>
    </lineage>
</organism>
<dbReference type="InterPro" id="IPR004358">
    <property type="entry name" value="Sig_transdc_His_kin-like_C"/>
</dbReference>
<evidence type="ECO:0000313" key="12">
    <source>
        <dbReference type="EMBL" id="KGA14489.1"/>
    </source>
</evidence>
<keyword evidence="4" id="KW-1003">Cell membrane</keyword>
<evidence type="ECO:0000256" key="10">
    <source>
        <dbReference type="SAM" id="Phobius"/>
    </source>
</evidence>
<feature type="transmembrane region" description="Helical" evidence="10">
    <location>
        <begin position="7"/>
        <end position="29"/>
    </location>
</feature>
<evidence type="ECO:0000259" key="11">
    <source>
        <dbReference type="PROSITE" id="PS50109"/>
    </source>
</evidence>
<feature type="transmembrane region" description="Helical" evidence="10">
    <location>
        <begin position="49"/>
        <end position="70"/>
    </location>
</feature>
<dbReference type="SMART" id="SM00388">
    <property type="entry name" value="HisKA"/>
    <property type="match status" value="1"/>
</dbReference>
<evidence type="ECO:0000256" key="7">
    <source>
        <dbReference type="ARBA" id="ARBA00022777"/>
    </source>
</evidence>
<dbReference type="EC" id="2.7.13.3" evidence="3"/>
<protein>
    <recommendedName>
        <fullName evidence="3">histidine kinase</fullName>
        <ecNumber evidence="3">2.7.13.3</ecNumber>
    </recommendedName>
</protein>
<dbReference type="AlphaFoldDB" id="A0A094PXQ1"/>
<dbReference type="PANTHER" id="PTHR44936">
    <property type="entry name" value="SENSOR PROTEIN CREC"/>
    <property type="match status" value="1"/>
</dbReference>
<keyword evidence="10" id="KW-1133">Transmembrane helix</keyword>
<gene>
    <name evidence="12" type="ORF">GM51_17195</name>
</gene>
<evidence type="ECO:0000256" key="2">
    <source>
        <dbReference type="ARBA" id="ARBA00004651"/>
    </source>
</evidence>
<dbReference type="EMBL" id="JNSL01000146">
    <property type="protein sequence ID" value="KGA14489.1"/>
    <property type="molecule type" value="Genomic_DNA"/>
</dbReference>
<dbReference type="GO" id="GO:0000155">
    <property type="term" value="F:phosphorelay sensor kinase activity"/>
    <property type="evidence" value="ECO:0007669"/>
    <property type="project" value="InterPro"/>
</dbReference>
<dbReference type="Pfam" id="PF02518">
    <property type="entry name" value="HATPase_c"/>
    <property type="match status" value="1"/>
</dbReference>
<comment type="catalytic activity">
    <reaction evidence="1">
        <text>ATP + protein L-histidine = ADP + protein N-phospho-L-histidine.</text>
        <dbReference type="EC" id="2.7.13.3"/>
    </reaction>
</comment>
<dbReference type="Pfam" id="PF00512">
    <property type="entry name" value="HisKA"/>
    <property type="match status" value="1"/>
</dbReference>
<keyword evidence="9" id="KW-0843">Virulence</keyword>
<dbReference type="InterPro" id="IPR036890">
    <property type="entry name" value="HATPase_C_sf"/>
</dbReference>
<keyword evidence="6" id="KW-0808">Transferase</keyword>
<proteinExistence type="predicted"/>
<evidence type="ECO:0000256" key="3">
    <source>
        <dbReference type="ARBA" id="ARBA00012438"/>
    </source>
</evidence>
<dbReference type="PANTHER" id="PTHR44936:SF9">
    <property type="entry name" value="SENSOR PROTEIN CREC"/>
    <property type="match status" value="1"/>
</dbReference>
<keyword evidence="10" id="KW-0472">Membrane</keyword>
<dbReference type="SUPFAM" id="SSF47384">
    <property type="entry name" value="Homodimeric domain of signal transducing histidine kinase"/>
    <property type="match status" value="1"/>
</dbReference>
<dbReference type="PRINTS" id="PR00344">
    <property type="entry name" value="BCTRLSENSOR"/>
</dbReference>
<evidence type="ECO:0000256" key="6">
    <source>
        <dbReference type="ARBA" id="ARBA00022679"/>
    </source>
</evidence>
<dbReference type="Gene3D" id="3.30.565.10">
    <property type="entry name" value="Histidine kinase-like ATPase, C-terminal domain"/>
    <property type="match status" value="1"/>
</dbReference>
<evidence type="ECO:0000256" key="9">
    <source>
        <dbReference type="ARBA" id="ARBA00023026"/>
    </source>
</evidence>
<dbReference type="InterPro" id="IPR003594">
    <property type="entry name" value="HATPase_dom"/>
</dbReference>
<dbReference type="InterPro" id="IPR036097">
    <property type="entry name" value="HisK_dim/P_sf"/>
</dbReference>
<dbReference type="GO" id="GO:0005886">
    <property type="term" value="C:plasma membrane"/>
    <property type="evidence" value="ECO:0007669"/>
    <property type="project" value="UniProtKB-SubCell"/>
</dbReference>
<keyword evidence="7" id="KW-0418">Kinase</keyword>